<dbReference type="AlphaFoldDB" id="A0A9J5ZUD4"/>
<reference evidence="1 2" key="1">
    <citation type="submission" date="2020-09" db="EMBL/GenBank/DDBJ databases">
        <title>De no assembly of potato wild relative species, Solanum commersonii.</title>
        <authorList>
            <person name="Cho K."/>
        </authorList>
    </citation>
    <scope>NUCLEOTIDE SEQUENCE [LARGE SCALE GENOMIC DNA]</scope>
    <source>
        <strain evidence="1">LZ3.2</strain>
        <tissue evidence="1">Leaf</tissue>
    </source>
</reference>
<name>A0A9J5ZUD4_SOLCO</name>
<dbReference type="EMBL" id="JACXVP010000003">
    <property type="protein sequence ID" value="KAG5615575.1"/>
    <property type="molecule type" value="Genomic_DNA"/>
</dbReference>
<accession>A0A9J5ZUD4</accession>
<dbReference type="OrthoDB" id="1210636at2759"/>
<protein>
    <submittedName>
        <fullName evidence="1">Uncharacterized protein</fullName>
    </submittedName>
</protein>
<keyword evidence="2" id="KW-1185">Reference proteome</keyword>
<evidence type="ECO:0000313" key="2">
    <source>
        <dbReference type="Proteomes" id="UP000824120"/>
    </source>
</evidence>
<proteinExistence type="predicted"/>
<dbReference type="Proteomes" id="UP000824120">
    <property type="component" value="Chromosome 3"/>
</dbReference>
<evidence type="ECO:0000313" key="1">
    <source>
        <dbReference type="EMBL" id="KAG5615575.1"/>
    </source>
</evidence>
<gene>
    <name evidence="1" type="ORF">H5410_015399</name>
</gene>
<organism evidence="1 2">
    <name type="scientific">Solanum commersonii</name>
    <name type="common">Commerson's wild potato</name>
    <name type="synonym">Commerson's nightshade</name>
    <dbReference type="NCBI Taxonomy" id="4109"/>
    <lineage>
        <taxon>Eukaryota</taxon>
        <taxon>Viridiplantae</taxon>
        <taxon>Streptophyta</taxon>
        <taxon>Embryophyta</taxon>
        <taxon>Tracheophyta</taxon>
        <taxon>Spermatophyta</taxon>
        <taxon>Magnoliopsida</taxon>
        <taxon>eudicotyledons</taxon>
        <taxon>Gunneridae</taxon>
        <taxon>Pentapetalae</taxon>
        <taxon>asterids</taxon>
        <taxon>lamiids</taxon>
        <taxon>Solanales</taxon>
        <taxon>Solanaceae</taxon>
        <taxon>Solanoideae</taxon>
        <taxon>Solaneae</taxon>
        <taxon>Solanum</taxon>
    </lineage>
</organism>
<comment type="caution">
    <text evidence="1">The sequence shown here is derived from an EMBL/GenBank/DDBJ whole genome shotgun (WGS) entry which is preliminary data.</text>
</comment>
<sequence>MDKNARKYQNKSWKWAQNSLLERSLDRPIHSLGILPLFNAIKLQSRSYSGGMLVSPRLELTFRIHHNDWEVERVANMLNVLGVFTGTTSDPDSLRWKYTEDGILLVNRL</sequence>